<keyword evidence="2" id="KW-1185">Reference proteome</keyword>
<name>A0ACC1A676_9ROSI</name>
<accession>A0ACC1A676</accession>
<dbReference type="Proteomes" id="UP001164250">
    <property type="component" value="Chromosome 12"/>
</dbReference>
<dbReference type="EMBL" id="CM047908">
    <property type="protein sequence ID" value="KAJ0081735.1"/>
    <property type="molecule type" value="Genomic_DNA"/>
</dbReference>
<organism evidence="1 2">
    <name type="scientific">Pistacia atlantica</name>
    <dbReference type="NCBI Taxonomy" id="434234"/>
    <lineage>
        <taxon>Eukaryota</taxon>
        <taxon>Viridiplantae</taxon>
        <taxon>Streptophyta</taxon>
        <taxon>Embryophyta</taxon>
        <taxon>Tracheophyta</taxon>
        <taxon>Spermatophyta</taxon>
        <taxon>Magnoliopsida</taxon>
        <taxon>eudicotyledons</taxon>
        <taxon>Gunneridae</taxon>
        <taxon>Pentapetalae</taxon>
        <taxon>rosids</taxon>
        <taxon>malvids</taxon>
        <taxon>Sapindales</taxon>
        <taxon>Anacardiaceae</taxon>
        <taxon>Pistacia</taxon>
    </lineage>
</organism>
<protein>
    <submittedName>
        <fullName evidence="1">Uncharacterized protein</fullName>
    </submittedName>
</protein>
<proteinExistence type="predicted"/>
<evidence type="ECO:0000313" key="2">
    <source>
        <dbReference type="Proteomes" id="UP001164250"/>
    </source>
</evidence>
<reference evidence="2" key="1">
    <citation type="journal article" date="2023" name="G3 (Bethesda)">
        <title>Genome assembly and association tests identify interacting loci associated with vigor, precocity, and sex in interspecific pistachio rootstocks.</title>
        <authorList>
            <person name="Palmer W."/>
            <person name="Jacygrad E."/>
            <person name="Sagayaradj S."/>
            <person name="Cavanaugh K."/>
            <person name="Han R."/>
            <person name="Bertier L."/>
            <person name="Beede B."/>
            <person name="Kafkas S."/>
            <person name="Golino D."/>
            <person name="Preece J."/>
            <person name="Michelmore R."/>
        </authorList>
    </citation>
    <scope>NUCLEOTIDE SEQUENCE [LARGE SCALE GENOMIC DNA]</scope>
</reference>
<evidence type="ECO:0000313" key="1">
    <source>
        <dbReference type="EMBL" id="KAJ0081735.1"/>
    </source>
</evidence>
<gene>
    <name evidence="1" type="ORF">Patl1_11268</name>
</gene>
<sequence>MALAQVQLPHNLHAILKEGDSQTDASCDNLIEQLQCGIFLNQNKLASDIFIKFWVDRLLCANAFDIHARGLSIAWGDDKRYWNWTYKPDTQGCVQVEVAELLNVCWLDVSKKFPAKNLTPGVVYQVSFVLMMKNGEYGFANHPVNLKLVIPQLP</sequence>
<comment type="caution">
    <text evidence="1">The sequence shown here is derived from an EMBL/GenBank/DDBJ whole genome shotgun (WGS) entry which is preliminary data.</text>
</comment>